<feature type="transmembrane region" description="Helical" evidence="7">
    <location>
        <begin position="166"/>
        <end position="187"/>
    </location>
</feature>
<evidence type="ECO:0000256" key="1">
    <source>
        <dbReference type="ARBA" id="ARBA00004651"/>
    </source>
</evidence>
<feature type="transmembrane region" description="Helical" evidence="7">
    <location>
        <begin position="319"/>
        <end position="340"/>
    </location>
</feature>
<feature type="transmembrane region" description="Helical" evidence="7">
    <location>
        <begin position="232"/>
        <end position="250"/>
    </location>
</feature>
<feature type="transmembrane region" description="Helical" evidence="7">
    <location>
        <begin position="83"/>
        <end position="98"/>
    </location>
</feature>
<accession>A0ABV2MYR1</accession>
<reference evidence="8 9" key="1">
    <citation type="submission" date="2024-06" db="EMBL/GenBank/DDBJ databases">
        <title>Genomic Encyclopedia of Type Strains, Phase IV (KMG-IV): sequencing the most valuable type-strain genomes for metagenomic binning, comparative biology and taxonomic classification.</title>
        <authorList>
            <person name="Goeker M."/>
        </authorList>
    </citation>
    <scope>NUCLEOTIDE SEQUENCE [LARGE SCALE GENOMIC DNA]</scope>
    <source>
        <strain evidence="8 9">DSM 27865</strain>
    </source>
</reference>
<feature type="transmembrane region" description="Helical" evidence="7">
    <location>
        <begin position="104"/>
        <end position="124"/>
    </location>
</feature>
<evidence type="ECO:0000313" key="8">
    <source>
        <dbReference type="EMBL" id="MET3791916.1"/>
    </source>
</evidence>
<sequence>MSASESFLSAPVASKATVKRAGGVWPGLVLVGVITGAGYSLREMPGLVIFSPMILAVIIGMLFANTVGVAANTKEGIRFSQKTLLRLAIVLLGFQLTVDQAASIGLGGFGIIAVTLVTTFLFTLGVARLLGVERRLAQLIAAGTSICGASAIVAANAVTNARDEDVAYAVASITLFGTVAMLAYPLLGALAGLDQNAFGLWAGASIHEVAQVIGAAFQYGAQAGEAGTVSKLTRVALLAPMVFAMGFAARRSGGGESGARPPMPWFVLGFVAVVLWNSFVGLPDTVRPLVVFVTTLMLTMGLAAMGLNANVSEIRSRGLAPLLLALSAFVFIAGFSLLLVKLLG</sequence>
<dbReference type="PANTHER" id="PTHR30106">
    <property type="entry name" value="INNER MEMBRANE PROTEIN YEIH-RELATED"/>
    <property type="match status" value="1"/>
</dbReference>
<comment type="similarity">
    <text evidence="2">Belongs to the UPF0324 family.</text>
</comment>
<protein>
    <submittedName>
        <fullName evidence="8">Integral membrane protein (TIGR00698 family)</fullName>
    </submittedName>
</protein>
<dbReference type="EMBL" id="JBEPML010000006">
    <property type="protein sequence ID" value="MET3791916.1"/>
    <property type="molecule type" value="Genomic_DNA"/>
</dbReference>
<evidence type="ECO:0000256" key="6">
    <source>
        <dbReference type="ARBA" id="ARBA00023136"/>
    </source>
</evidence>
<evidence type="ECO:0000313" key="9">
    <source>
        <dbReference type="Proteomes" id="UP001549076"/>
    </source>
</evidence>
<comment type="caution">
    <text evidence="8">The sequence shown here is derived from an EMBL/GenBank/DDBJ whole genome shotgun (WGS) entry which is preliminary data.</text>
</comment>
<evidence type="ECO:0000256" key="3">
    <source>
        <dbReference type="ARBA" id="ARBA00022475"/>
    </source>
</evidence>
<feature type="transmembrane region" description="Helical" evidence="7">
    <location>
        <begin position="21"/>
        <end position="41"/>
    </location>
</feature>
<evidence type="ECO:0000256" key="7">
    <source>
        <dbReference type="SAM" id="Phobius"/>
    </source>
</evidence>
<feature type="transmembrane region" description="Helical" evidence="7">
    <location>
        <begin position="262"/>
        <end position="282"/>
    </location>
</feature>
<keyword evidence="5 7" id="KW-1133">Transmembrane helix</keyword>
<dbReference type="PANTHER" id="PTHR30106:SF2">
    <property type="entry name" value="UPF0324 INNER MEMBRANE PROTEIN YEIH"/>
    <property type="match status" value="1"/>
</dbReference>
<dbReference type="InterPro" id="IPR018383">
    <property type="entry name" value="UPF0324_pro"/>
</dbReference>
<dbReference type="RefSeq" id="WP_354194431.1">
    <property type="nucleotide sequence ID" value="NZ_JBEPML010000006.1"/>
</dbReference>
<keyword evidence="3" id="KW-1003">Cell membrane</keyword>
<gene>
    <name evidence="8" type="ORF">ABID37_002126</name>
</gene>
<evidence type="ECO:0000256" key="2">
    <source>
        <dbReference type="ARBA" id="ARBA00007977"/>
    </source>
</evidence>
<name>A0ABV2MYR1_9HYPH</name>
<keyword evidence="9" id="KW-1185">Reference proteome</keyword>
<comment type="subcellular location">
    <subcellularLocation>
        <location evidence="1">Cell membrane</location>
        <topology evidence="1">Multi-pass membrane protein</topology>
    </subcellularLocation>
</comment>
<dbReference type="Pfam" id="PF03601">
    <property type="entry name" value="Cons_hypoth698"/>
    <property type="match status" value="1"/>
</dbReference>
<evidence type="ECO:0000256" key="4">
    <source>
        <dbReference type="ARBA" id="ARBA00022692"/>
    </source>
</evidence>
<organism evidence="8 9">
    <name type="scientific">Aquamicrobium terrae</name>
    <dbReference type="NCBI Taxonomy" id="1324945"/>
    <lineage>
        <taxon>Bacteria</taxon>
        <taxon>Pseudomonadati</taxon>
        <taxon>Pseudomonadota</taxon>
        <taxon>Alphaproteobacteria</taxon>
        <taxon>Hyphomicrobiales</taxon>
        <taxon>Phyllobacteriaceae</taxon>
        <taxon>Aquamicrobium</taxon>
    </lineage>
</organism>
<feature type="transmembrane region" description="Helical" evidence="7">
    <location>
        <begin position="136"/>
        <end position="154"/>
    </location>
</feature>
<keyword evidence="6 7" id="KW-0472">Membrane</keyword>
<feature type="transmembrane region" description="Helical" evidence="7">
    <location>
        <begin position="288"/>
        <end position="307"/>
    </location>
</feature>
<proteinExistence type="inferred from homology"/>
<keyword evidence="4 7" id="KW-0812">Transmembrane</keyword>
<dbReference type="Proteomes" id="UP001549076">
    <property type="component" value="Unassembled WGS sequence"/>
</dbReference>
<feature type="transmembrane region" description="Helical" evidence="7">
    <location>
        <begin position="47"/>
        <end position="71"/>
    </location>
</feature>
<feature type="transmembrane region" description="Helical" evidence="7">
    <location>
        <begin position="199"/>
        <end position="220"/>
    </location>
</feature>
<evidence type="ECO:0000256" key="5">
    <source>
        <dbReference type="ARBA" id="ARBA00022989"/>
    </source>
</evidence>